<evidence type="ECO:0000313" key="3">
    <source>
        <dbReference type="Proteomes" id="UP001189429"/>
    </source>
</evidence>
<dbReference type="Proteomes" id="UP001189429">
    <property type="component" value="Unassembled WGS sequence"/>
</dbReference>
<gene>
    <name evidence="2" type="ORF">PCOR1329_LOCUS49541</name>
</gene>
<feature type="region of interest" description="Disordered" evidence="1">
    <location>
        <begin position="341"/>
        <end position="394"/>
    </location>
</feature>
<protein>
    <submittedName>
        <fullName evidence="2">Uncharacterized protein</fullName>
    </submittedName>
</protein>
<proteinExistence type="predicted"/>
<accession>A0ABN9ULB1</accession>
<comment type="caution">
    <text evidence="2">The sequence shown here is derived from an EMBL/GenBank/DDBJ whole genome shotgun (WGS) entry which is preliminary data.</text>
</comment>
<name>A0ABN9ULB1_9DINO</name>
<sequence length="394" mass="40888">MGPRSYSPTLFFFGGGEPYDTITECNAHCGKEPWKDTDSRCEPFCSERLQASYDLLAAKPLPAPASAWQPGPVVAPPDYFAPAAAPPPPPQACNTKACLATGPPILEGRLGALAAVLQARLDLDAERLARREDVSQLTAGLALVAGGRPDLAHADVIARAALGGEDPKEHATADLDFRSPGVLPAASAAPSSPPRRRSPSLASAASAAEFRRALAAERDVLVAAAAAEGPAALPPPRRGAASPARGWDDELLAAAPAGRAGALARPTRWRYEAADGKGAGIRKAPSIDAERTGDVLASGEVFAVSEEKEGRGGVTFLRLQDGRGWLFDRKPGVGALCTRVPERAAPEEEEEGGAELPEAPAPRAAAAAEPPGGGRRSLPRASTMGRLRRSLREG</sequence>
<feature type="region of interest" description="Disordered" evidence="1">
    <location>
        <begin position="181"/>
        <end position="203"/>
    </location>
</feature>
<feature type="compositionally biased region" description="Low complexity" evidence="1">
    <location>
        <begin position="354"/>
        <end position="370"/>
    </location>
</feature>
<evidence type="ECO:0000256" key="1">
    <source>
        <dbReference type="SAM" id="MobiDB-lite"/>
    </source>
</evidence>
<reference evidence="2" key="1">
    <citation type="submission" date="2023-10" db="EMBL/GenBank/DDBJ databases">
        <authorList>
            <person name="Chen Y."/>
            <person name="Shah S."/>
            <person name="Dougan E. K."/>
            <person name="Thang M."/>
            <person name="Chan C."/>
        </authorList>
    </citation>
    <scope>NUCLEOTIDE SEQUENCE [LARGE SCALE GENOMIC DNA]</scope>
</reference>
<evidence type="ECO:0000313" key="2">
    <source>
        <dbReference type="EMBL" id="CAK0860637.1"/>
    </source>
</evidence>
<organism evidence="2 3">
    <name type="scientific">Prorocentrum cordatum</name>
    <dbReference type="NCBI Taxonomy" id="2364126"/>
    <lineage>
        <taxon>Eukaryota</taxon>
        <taxon>Sar</taxon>
        <taxon>Alveolata</taxon>
        <taxon>Dinophyceae</taxon>
        <taxon>Prorocentrales</taxon>
        <taxon>Prorocentraceae</taxon>
        <taxon>Prorocentrum</taxon>
    </lineage>
</organism>
<keyword evidence="3" id="KW-1185">Reference proteome</keyword>
<dbReference type="EMBL" id="CAUYUJ010015997">
    <property type="protein sequence ID" value="CAK0860637.1"/>
    <property type="molecule type" value="Genomic_DNA"/>
</dbReference>